<accession>A0A557XX82</accession>
<evidence type="ECO:0000313" key="1">
    <source>
        <dbReference type="EMBL" id="TVS90712.1"/>
    </source>
</evidence>
<proteinExistence type="predicted"/>
<sequence>MTILWWLFAAAACVALVCVIGARAASRRHRDQLSPEQRAEIARRADQQLRWAQRGDTRGIYGVAGAEAMKRVDPHPDITADLNDNADYEKTAAVAYTAADLDTLLAQKLPCWRWAAFASVLVQRRAAVQPRLRDDELGYAAPSGERANTGVEVGHFVIDRMDELVGLVKNVEDFMLTPAFIGVFGEPGDEASADADAIVHTAHRLMDYHDRFLAMAERCRALTAPSEYADLLHDLGLLMDVPVTSYRTFIDDFVERVGEMPQMLHYAHGTTLELDPVVLRMDTDDQLVNRISRRLSHIAAR</sequence>
<evidence type="ECO:0000313" key="2">
    <source>
        <dbReference type="Proteomes" id="UP000320513"/>
    </source>
</evidence>
<dbReference type="AlphaFoldDB" id="A0A557XX82"/>
<gene>
    <name evidence="1" type="ORF">FPZ47_08300</name>
</gene>
<dbReference type="OrthoDB" id="4738397at2"/>
<comment type="caution">
    <text evidence="1">The sequence shown here is derived from an EMBL/GenBank/DDBJ whole genome shotgun (WGS) entry which is preliminary data.</text>
</comment>
<keyword evidence="2" id="KW-1185">Reference proteome</keyword>
<dbReference type="EMBL" id="VMQU01000025">
    <property type="protein sequence ID" value="TVS90712.1"/>
    <property type="molecule type" value="Genomic_DNA"/>
</dbReference>
<reference evidence="1 2" key="1">
    <citation type="submission" date="2019-07" db="EMBL/GenBank/DDBJ databases">
        <title>New Mycobacterium species.</title>
        <authorList>
            <person name="Tortoli E."/>
            <person name="Ghielmetti G."/>
            <person name="Friedel U."/>
            <person name="Trovato A."/>
        </authorList>
    </citation>
    <scope>NUCLEOTIDE SEQUENCE [LARGE SCALE GENOMIC DNA]</scope>
    <source>
        <strain evidence="1 2">16-83</strain>
    </source>
</reference>
<dbReference type="RefSeq" id="WP_144951614.1">
    <property type="nucleotide sequence ID" value="NZ_VMQU01000025.1"/>
</dbReference>
<dbReference type="Proteomes" id="UP000320513">
    <property type="component" value="Unassembled WGS sequence"/>
</dbReference>
<name>A0A557XX82_9MYCO</name>
<organism evidence="1 2">
    <name type="scientific">Mycobacterium helveticum</name>
    <dbReference type="NCBI Taxonomy" id="2592811"/>
    <lineage>
        <taxon>Bacteria</taxon>
        <taxon>Bacillati</taxon>
        <taxon>Actinomycetota</taxon>
        <taxon>Actinomycetes</taxon>
        <taxon>Mycobacteriales</taxon>
        <taxon>Mycobacteriaceae</taxon>
        <taxon>Mycobacterium</taxon>
    </lineage>
</organism>
<protein>
    <submittedName>
        <fullName evidence="1">Uncharacterized protein</fullName>
    </submittedName>
</protein>